<evidence type="ECO:0000313" key="2">
    <source>
        <dbReference type="EMBL" id="QDV36642.1"/>
    </source>
</evidence>
<dbReference type="RefSeq" id="WP_145273229.1">
    <property type="nucleotide sequence ID" value="NZ_CP036426.1"/>
</dbReference>
<protein>
    <submittedName>
        <fullName evidence="2">Uncharacterized protein</fullName>
    </submittedName>
</protein>
<evidence type="ECO:0000256" key="1">
    <source>
        <dbReference type="SAM" id="Phobius"/>
    </source>
</evidence>
<name>A0A518H742_9BACT</name>
<dbReference type="OrthoDB" id="287860at2"/>
<accession>A0A518H742</accession>
<proteinExistence type="predicted"/>
<gene>
    <name evidence="2" type="ORF">ElP_45710</name>
</gene>
<sequence>MNPAFVLLDNIPWFAWIAIVAIVFGSLSGVFAAWFKHRERMAMIQQGMNPDSPEHAKAGLPEL</sequence>
<keyword evidence="1" id="KW-0812">Transmembrane</keyword>
<keyword evidence="1" id="KW-0472">Membrane</keyword>
<keyword evidence="1" id="KW-1133">Transmembrane helix</keyword>
<organism evidence="2 3">
    <name type="scientific">Tautonia plasticadhaerens</name>
    <dbReference type="NCBI Taxonomy" id="2527974"/>
    <lineage>
        <taxon>Bacteria</taxon>
        <taxon>Pseudomonadati</taxon>
        <taxon>Planctomycetota</taxon>
        <taxon>Planctomycetia</taxon>
        <taxon>Isosphaerales</taxon>
        <taxon>Isosphaeraceae</taxon>
        <taxon>Tautonia</taxon>
    </lineage>
</organism>
<dbReference type="KEGG" id="tpla:ElP_45710"/>
<feature type="transmembrane region" description="Helical" evidence="1">
    <location>
        <begin position="13"/>
        <end position="35"/>
    </location>
</feature>
<dbReference type="EMBL" id="CP036426">
    <property type="protein sequence ID" value="QDV36642.1"/>
    <property type="molecule type" value="Genomic_DNA"/>
</dbReference>
<dbReference type="Proteomes" id="UP000317835">
    <property type="component" value="Chromosome"/>
</dbReference>
<evidence type="ECO:0000313" key="3">
    <source>
        <dbReference type="Proteomes" id="UP000317835"/>
    </source>
</evidence>
<keyword evidence="3" id="KW-1185">Reference proteome</keyword>
<dbReference type="AlphaFoldDB" id="A0A518H742"/>
<reference evidence="2 3" key="1">
    <citation type="submission" date="2019-02" db="EMBL/GenBank/DDBJ databases">
        <title>Deep-cultivation of Planctomycetes and their phenomic and genomic characterization uncovers novel biology.</title>
        <authorList>
            <person name="Wiegand S."/>
            <person name="Jogler M."/>
            <person name="Boedeker C."/>
            <person name="Pinto D."/>
            <person name="Vollmers J."/>
            <person name="Rivas-Marin E."/>
            <person name="Kohn T."/>
            <person name="Peeters S.H."/>
            <person name="Heuer A."/>
            <person name="Rast P."/>
            <person name="Oberbeckmann S."/>
            <person name="Bunk B."/>
            <person name="Jeske O."/>
            <person name="Meyerdierks A."/>
            <person name="Storesund J.E."/>
            <person name="Kallscheuer N."/>
            <person name="Luecker S."/>
            <person name="Lage O.M."/>
            <person name="Pohl T."/>
            <person name="Merkel B.J."/>
            <person name="Hornburger P."/>
            <person name="Mueller R.-W."/>
            <person name="Bruemmer F."/>
            <person name="Labrenz M."/>
            <person name="Spormann A.M."/>
            <person name="Op den Camp H."/>
            <person name="Overmann J."/>
            <person name="Amann R."/>
            <person name="Jetten M.S.M."/>
            <person name="Mascher T."/>
            <person name="Medema M.H."/>
            <person name="Devos D.P."/>
            <person name="Kaster A.-K."/>
            <person name="Ovreas L."/>
            <person name="Rohde M."/>
            <person name="Galperin M.Y."/>
            <person name="Jogler C."/>
        </authorList>
    </citation>
    <scope>NUCLEOTIDE SEQUENCE [LARGE SCALE GENOMIC DNA]</scope>
    <source>
        <strain evidence="2 3">ElP</strain>
    </source>
</reference>